<feature type="region of interest" description="Disordered" evidence="9">
    <location>
        <begin position="83"/>
        <end position="110"/>
    </location>
</feature>
<evidence type="ECO:0000256" key="5">
    <source>
        <dbReference type="ARBA" id="ARBA00023277"/>
    </source>
</evidence>
<dbReference type="EMBL" id="JALLBG020000236">
    <property type="protein sequence ID" value="KAL3758265.1"/>
    <property type="molecule type" value="Genomic_DNA"/>
</dbReference>
<feature type="region of interest" description="Disordered" evidence="9">
    <location>
        <begin position="315"/>
        <end position="358"/>
    </location>
</feature>
<comment type="similarity">
    <text evidence="2">Belongs to the glycosyl hydrolase 81 family.</text>
</comment>
<evidence type="ECO:0000256" key="7">
    <source>
        <dbReference type="ARBA" id="ARBA00023316"/>
    </source>
</evidence>
<keyword evidence="4" id="KW-0378">Hydrolase</keyword>
<sequence>MAPTPKRYGSISSDEQDVEVELLPTGEAYIGTVDDEIGSNNKTTHRYWHRNRRHHCLSYTLTALTCLFAAHYWHNRAQSYNNAGENNGQHSSSSSNNNIVHSRSGRVPMPPALSTLDPAIDLGFRSTTRSGLALPSKAWGEHSSKFAALPTNEWYLNLLSHVAASDPSKADEIAHVYTIPYVLGVAPPKAPKLPSGGNAKTTTEIMAGIELFLPILKAGDSNMQMVFDKNNGISLGAIVDEESHSKGTSSLTSYVVDPNEDINPLGVSLKWNHANMISHIVRGMPYGTVRFGKDSMNKSLLPTILAGNRARSILIDTNNDNDDDTSSSSSNKKKMECGSFTGQSIDQDPNHPAAISSDGKANVYSVEQEIILHMDESDFTWVIFFSKPVKVQCFTDAVPVVSVPGSNPEVEFRLNVVEVNDGEDDELVVRVALLNECTSGKGIIKEHCEHLQTLRYDTISSKNKSKEYLEVLRKGAMLYPKSPLVGTQFPEDDNDVDDEEDRVTNVVFDWDVTSANSNDNSAASESGSAVSPTVVGSMGLRATSAEATLMESTDSTRKEDDAFIMFALPHHLESLPSSSTDSEFDNSLCLRTFHGRTCLVQGSVWNMPIAHGPPQSFLADRPPATDAIPLIAEALSKDINFKLSDNVLRGAADTYFPAKIVAKMGRVIEINNELQSLKSGKDVNSYSDADEGSITEASLAAAAVTLPSEDEIESLLDDLQQAVEIWLKPGGKEKGGADAEFIYDESWGGLVNCGCKYSFTKGHEGEGSCNNTFPECPALVDVNEDFGNGWYNDHHFHYGYMIYAAAVVAKNRPEWGREYYDRVLLYIRDIANPSAEDGNFPMFRQKDWYLGNSWAGGLMSMQLSPHGREQESSSEAIAAFEGIALFGDAMMNAFAADEAKLSSARLVRNVGELLTAMEVSAANRFWHVWGSTNSTNLSDGEQETSHVNSYPPEYTKPVVGMLYETMANFQTWFAPEDVVSYGIQLIPLTAVAERRDDPEWSSALYPIYAESCQAANEQNDGFCDDNGWSIVQTAVLAETGEIDDALKMASDIPAKVFISEGACGNSLTNTLWFISTRKQQTTSGADAVE</sequence>
<evidence type="ECO:0000256" key="1">
    <source>
        <dbReference type="ARBA" id="ARBA00000382"/>
    </source>
</evidence>
<comment type="catalytic activity">
    <reaction evidence="1">
        <text>Hydrolysis of (1-&gt;3)-beta-D-glucosidic linkages in (1-&gt;3)-beta-D-glucans.</text>
        <dbReference type="EC" id="3.2.1.39"/>
    </reaction>
</comment>
<dbReference type="PANTHER" id="PTHR31983">
    <property type="entry name" value="ENDO-1,3(4)-BETA-GLUCANASE 1"/>
    <property type="match status" value="1"/>
</dbReference>
<dbReference type="Gene3D" id="2.70.98.30">
    <property type="entry name" value="Golgi alpha-mannosidase II, domain 4"/>
    <property type="match status" value="1"/>
</dbReference>
<dbReference type="EC" id="3.2.1.39" evidence="3"/>
<evidence type="ECO:0000256" key="8">
    <source>
        <dbReference type="ARBA" id="ARBA00023326"/>
    </source>
</evidence>
<dbReference type="Proteomes" id="UP001530293">
    <property type="component" value="Unassembled WGS sequence"/>
</dbReference>
<evidence type="ECO:0000256" key="3">
    <source>
        <dbReference type="ARBA" id="ARBA00012780"/>
    </source>
</evidence>
<dbReference type="InterPro" id="IPR005200">
    <property type="entry name" value="Endo-beta-glucanase"/>
</dbReference>
<comment type="caution">
    <text evidence="11">The sequence shown here is derived from an EMBL/GenBank/DDBJ whole genome shotgun (WGS) entry which is preliminary data.</text>
</comment>
<evidence type="ECO:0000256" key="4">
    <source>
        <dbReference type="ARBA" id="ARBA00022801"/>
    </source>
</evidence>
<dbReference type="PANTHER" id="PTHR31983:SF0">
    <property type="entry name" value="GLUCAN ENDO-1,3-BETA-D-GLUCOSIDASE 2"/>
    <property type="match status" value="1"/>
</dbReference>
<evidence type="ECO:0000256" key="6">
    <source>
        <dbReference type="ARBA" id="ARBA00023295"/>
    </source>
</evidence>
<keyword evidence="8" id="KW-0624">Polysaccharide degradation</keyword>
<feature type="domain" description="Glycosyl hydrolase family 81 C-terminal" evidence="10">
    <location>
        <begin position="697"/>
        <end position="1001"/>
    </location>
</feature>
<proteinExistence type="inferred from homology"/>
<evidence type="ECO:0000259" key="10">
    <source>
        <dbReference type="Pfam" id="PF17652"/>
    </source>
</evidence>
<keyword evidence="7" id="KW-0961">Cell wall biogenesis/degradation</keyword>
<keyword evidence="12" id="KW-1185">Reference proteome</keyword>
<organism evidence="11 12">
    <name type="scientific">Discostella pseudostelligera</name>
    <dbReference type="NCBI Taxonomy" id="259834"/>
    <lineage>
        <taxon>Eukaryota</taxon>
        <taxon>Sar</taxon>
        <taxon>Stramenopiles</taxon>
        <taxon>Ochrophyta</taxon>
        <taxon>Bacillariophyta</taxon>
        <taxon>Coscinodiscophyceae</taxon>
        <taxon>Thalassiosirophycidae</taxon>
        <taxon>Stephanodiscales</taxon>
        <taxon>Stephanodiscaceae</taxon>
        <taxon>Discostella</taxon>
    </lineage>
</organism>
<dbReference type="AlphaFoldDB" id="A0ABD3MCL7"/>
<gene>
    <name evidence="11" type="ORF">ACHAWU_005346</name>
</gene>
<evidence type="ECO:0000313" key="12">
    <source>
        <dbReference type="Proteomes" id="UP001530293"/>
    </source>
</evidence>
<evidence type="ECO:0000256" key="2">
    <source>
        <dbReference type="ARBA" id="ARBA00010730"/>
    </source>
</evidence>
<dbReference type="GO" id="GO:0000272">
    <property type="term" value="P:polysaccharide catabolic process"/>
    <property type="evidence" value="ECO:0007669"/>
    <property type="project" value="UniProtKB-KW"/>
</dbReference>
<accession>A0ABD3MCL7</accession>
<evidence type="ECO:0000313" key="11">
    <source>
        <dbReference type="EMBL" id="KAL3758265.1"/>
    </source>
</evidence>
<dbReference type="InterPro" id="IPR040720">
    <property type="entry name" value="GH81_C"/>
</dbReference>
<feature type="compositionally biased region" description="Low complexity" evidence="9">
    <location>
        <begin position="86"/>
        <end position="102"/>
    </location>
</feature>
<protein>
    <recommendedName>
        <fullName evidence="3">glucan endo-1,3-beta-D-glucosidase</fullName>
        <ecNumber evidence="3">3.2.1.39</ecNumber>
    </recommendedName>
</protein>
<reference evidence="11 12" key="1">
    <citation type="submission" date="2024-10" db="EMBL/GenBank/DDBJ databases">
        <title>Updated reference genomes for cyclostephanoid diatoms.</title>
        <authorList>
            <person name="Roberts W.R."/>
            <person name="Alverson A.J."/>
        </authorList>
    </citation>
    <scope>NUCLEOTIDE SEQUENCE [LARGE SCALE GENOMIC DNA]</scope>
    <source>
        <strain evidence="11 12">AJA232-27</strain>
    </source>
</reference>
<dbReference type="GO" id="GO:0042973">
    <property type="term" value="F:glucan endo-1,3-beta-D-glucosidase activity"/>
    <property type="evidence" value="ECO:0007669"/>
    <property type="project" value="UniProtKB-EC"/>
</dbReference>
<dbReference type="PROSITE" id="PS52008">
    <property type="entry name" value="GH81"/>
    <property type="match status" value="1"/>
</dbReference>
<dbReference type="Pfam" id="PF17652">
    <property type="entry name" value="Glyco_hydro81C"/>
    <property type="match status" value="1"/>
</dbReference>
<keyword evidence="6" id="KW-0326">Glycosidase</keyword>
<name>A0ABD3MCL7_9STRA</name>
<keyword evidence="5" id="KW-0119">Carbohydrate metabolism</keyword>
<dbReference type="GO" id="GO:0071555">
    <property type="term" value="P:cell wall organization"/>
    <property type="evidence" value="ECO:0007669"/>
    <property type="project" value="UniProtKB-KW"/>
</dbReference>
<evidence type="ECO:0000256" key="9">
    <source>
        <dbReference type="SAM" id="MobiDB-lite"/>
    </source>
</evidence>